<dbReference type="EC" id="1.11.1.24" evidence="2"/>
<evidence type="ECO:0000256" key="8">
    <source>
        <dbReference type="ARBA" id="ARBA00032824"/>
    </source>
</evidence>
<dbReference type="SUPFAM" id="SSF52833">
    <property type="entry name" value="Thioredoxin-like"/>
    <property type="match status" value="1"/>
</dbReference>
<dbReference type="PROSITE" id="PS51352">
    <property type="entry name" value="THIOREDOXIN_2"/>
    <property type="match status" value="1"/>
</dbReference>
<feature type="domain" description="Thioredoxin" evidence="13">
    <location>
        <begin position="44"/>
        <end position="214"/>
    </location>
</feature>
<keyword evidence="6" id="KW-1015">Disulfide bond</keyword>
<protein>
    <recommendedName>
        <fullName evidence="2">thioredoxin-dependent peroxiredoxin</fullName>
        <ecNumber evidence="2">1.11.1.24</ecNumber>
    </recommendedName>
    <alternativeName>
        <fullName evidence="8">Thioredoxin peroxidase</fullName>
    </alternativeName>
    <alternativeName>
        <fullName evidence="10">Thioredoxin-dependent peroxiredoxin Bcp</fullName>
    </alternativeName>
</protein>
<gene>
    <name evidence="14" type="ordered locus">Plabr_2402</name>
</gene>
<dbReference type="GO" id="GO:0005737">
    <property type="term" value="C:cytoplasm"/>
    <property type="evidence" value="ECO:0007669"/>
    <property type="project" value="TreeGrafter"/>
</dbReference>
<dbReference type="STRING" id="756272.Plabr_2402"/>
<dbReference type="GO" id="GO:0008379">
    <property type="term" value="F:thioredoxin peroxidase activity"/>
    <property type="evidence" value="ECO:0007669"/>
    <property type="project" value="TreeGrafter"/>
</dbReference>
<dbReference type="EMBL" id="CP002546">
    <property type="protein sequence ID" value="ADY60003.1"/>
    <property type="molecule type" value="Genomic_DNA"/>
</dbReference>
<dbReference type="AlphaFoldDB" id="F0SMZ9"/>
<evidence type="ECO:0000313" key="14">
    <source>
        <dbReference type="EMBL" id="ADY60003.1"/>
    </source>
</evidence>
<dbReference type="HOGENOM" id="CLU_042529_5_1_0"/>
<dbReference type="KEGG" id="pbs:Plabr_2402"/>
<evidence type="ECO:0000256" key="12">
    <source>
        <dbReference type="SAM" id="SignalP"/>
    </source>
</evidence>
<dbReference type="CDD" id="cd02970">
    <property type="entry name" value="PRX_like2"/>
    <property type="match status" value="1"/>
</dbReference>
<keyword evidence="12" id="KW-0732">Signal</keyword>
<evidence type="ECO:0000256" key="7">
    <source>
        <dbReference type="ARBA" id="ARBA00023284"/>
    </source>
</evidence>
<evidence type="ECO:0000256" key="5">
    <source>
        <dbReference type="ARBA" id="ARBA00023002"/>
    </source>
</evidence>
<sequence>MKLFRSTLLLTAALLTPAVFSPGVSVADSKQSGIASSADKTKPLQAGEALPDVALKNLKGETVSLDSFHKNCPLVVVFYRGSWCPMCTKHFQQLIQAYPAIQQQGANLVAIGADSVQNSAANAKKLNIPFPMLSDSELKAAREFGLAFKVDELTLSKYRGKGYDLKQASGADHESLPVPAVYIVDQSGKILFAHSNPNYLERLDPNRIVEELKQQN</sequence>
<evidence type="ECO:0000256" key="4">
    <source>
        <dbReference type="ARBA" id="ARBA00022862"/>
    </source>
</evidence>
<name>F0SMZ9_RUBBR</name>
<dbReference type="GO" id="GO:0034599">
    <property type="term" value="P:cellular response to oxidative stress"/>
    <property type="evidence" value="ECO:0007669"/>
    <property type="project" value="TreeGrafter"/>
</dbReference>
<evidence type="ECO:0000256" key="9">
    <source>
        <dbReference type="ARBA" id="ARBA00038489"/>
    </source>
</evidence>
<feature type="chain" id="PRO_5003260707" description="thioredoxin-dependent peroxiredoxin" evidence="12">
    <location>
        <begin position="22"/>
        <end position="216"/>
    </location>
</feature>
<keyword evidence="15" id="KW-1185">Reference proteome</keyword>
<evidence type="ECO:0000256" key="10">
    <source>
        <dbReference type="ARBA" id="ARBA00042639"/>
    </source>
</evidence>
<organism evidence="14 15">
    <name type="scientific">Rubinisphaera brasiliensis (strain ATCC 49424 / DSM 5305 / JCM 21570 / IAM 15109 / NBRC 103401 / IFAM 1448)</name>
    <name type="common">Planctomyces brasiliensis</name>
    <dbReference type="NCBI Taxonomy" id="756272"/>
    <lineage>
        <taxon>Bacteria</taxon>
        <taxon>Pseudomonadati</taxon>
        <taxon>Planctomycetota</taxon>
        <taxon>Planctomycetia</taxon>
        <taxon>Planctomycetales</taxon>
        <taxon>Planctomycetaceae</taxon>
        <taxon>Rubinisphaera</taxon>
    </lineage>
</organism>
<dbReference type="Proteomes" id="UP000006860">
    <property type="component" value="Chromosome"/>
</dbReference>
<dbReference type="GO" id="GO:0045454">
    <property type="term" value="P:cell redox homeostasis"/>
    <property type="evidence" value="ECO:0007669"/>
    <property type="project" value="TreeGrafter"/>
</dbReference>
<dbReference type="InterPro" id="IPR050924">
    <property type="entry name" value="Peroxiredoxin_BCP/PrxQ"/>
</dbReference>
<dbReference type="RefSeq" id="WP_013628727.1">
    <property type="nucleotide sequence ID" value="NC_015174.1"/>
</dbReference>
<dbReference type="PANTHER" id="PTHR42801">
    <property type="entry name" value="THIOREDOXIN-DEPENDENT PEROXIDE REDUCTASE"/>
    <property type="match status" value="1"/>
</dbReference>
<keyword evidence="7" id="KW-0676">Redox-active center</keyword>
<evidence type="ECO:0000313" key="15">
    <source>
        <dbReference type="Proteomes" id="UP000006860"/>
    </source>
</evidence>
<proteinExistence type="inferred from homology"/>
<evidence type="ECO:0000256" key="3">
    <source>
        <dbReference type="ARBA" id="ARBA00022559"/>
    </source>
</evidence>
<keyword evidence="4" id="KW-0049">Antioxidant</keyword>
<comment type="catalytic activity">
    <reaction evidence="11">
        <text>a hydroperoxide + [thioredoxin]-dithiol = an alcohol + [thioredoxin]-disulfide + H2O</text>
        <dbReference type="Rhea" id="RHEA:62620"/>
        <dbReference type="Rhea" id="RHEA-COMP:10698"/>
        <dbReference type="Rhea" id="RHEA-COMP:10700"/>
        <dbReference type="ChEBI" id="CHEBI:15377"/>
        <dbReference type="ChEBI" id="CHEBI:29950"/>
        <dbReference type="ChEBI" id="CHEBI:30879"/>
        <dbReference type="ChEBI" id="CHEBI:35924"/>
        <dbReference type="ChEBI" id="CHEBI:50058"/>
        <dbReference type="EC" id="1.11.1.24"/>
    </reaction>
</comment>
<dbReference type="Pfam" id="PF00578">
    <property type="entry name" value="AhpC-TSA"/>
    <property type="match status" value="1"/>
</dbReference>
<keyword evidence="3" id="KW-0575">Peroxidase</keyword>
<reference evidence="15" key="1">
    <citation type="submission" date="2011-02" db="EMBL/GenBank/DDBJ databases">
        <title>The complete genome of Planctomyces brasiliensis DSM 5305.</title>
        <authorList>
            <person name="Lucas S."/>
            <person name="Copeland A."/>
            <person name="Lapidus A."/>
            <person name="Bruce D."/>
            <person name="Goodwin L."/>
            <person name="Pitluck S."/>
            <person name="Kyrpides N."/>
            <person name="Mavromatis K."/>
            <person name="Pagani I."/>
            <person name="Ivanova N."/>
            <person name="Ovchinnikova G."/>
            <person name="Lu M."/>
            <person name="Detter J.C."/>
            <person name="Han C."/>
            <person name="Land M."/>
            <person name="Hauser L."/>
            <person name="Markowitz V."/>
            <person name="Cheng J.-F."/>
            <person name="Hugenholtz P."/>
            <person name="Woyke T."/>
            <person name="Wu D."/>
            <person name="Tindall B."/>
            <person name="Pomrenke H.G."/>
            <person name="Brambilla E."/>
            <person name="Klenk H.-P."/>
            <person name="Eisen J.A."/>
        </authorList>
    </citation>
    <scope>NUCLEOTIDE SEQUENCE [LARGE SCALE GENOMIC DNA]</scope>
    <source>
        <strain evidence="15">ATCC 49424 / DSM 5305 / JCM 21570 / NBRC 103401 / IFAM 1448</strain>
    </source>
</reference>
<comment type="similarity">
    <text evidence="9">Belongs to the peroxiredoxin family. BCP/PrxQ subfamily.</text>
</comment>
<accession>F0SMZ9</accession>
<keyword evidence="5" id="KW-0560">Oxidoreductase</keyword>
<evidence type="ECO:0000256" key="6">
    <source>
        <dbReference type="ARBA" id="ARBA00023157"/>
    </source>
</evidence>
<evidence type="ECO:0000256" key="11">
    <source>
        <dbReference type="ARBA" id="ARBA00049091"/>
    </source>
</evidence>
<comment type="function">
    <text evidence="1">Thiol-specific peroxidase that catalyzes the reduction of hydrogen peroxide and organic hydroperoxides to water and alcohols, respectively. Plays a role in cell protection against oxidative stress by detoxifying peroxides and as sensor of hydrogen peroxide-mediated signaling events.</text>
</comment>
<dbReference type="InterPro" id="IPR000866">
    <property type="entry name" value="AhpC/TSA"/>
</dbReference>
<dbReference type="PANTHER" id="PTHR42801:SF7">
    <property type="entry name" value="SLL1159 PROTEIN"/>
    <property type="match status" value="1"/>
</dbReference>
<dbReference type="InterPro" id="IPR036249">
    <property type="entry name" value="Thioredoxin-like_sf"/>
</dbReference>
<evidence type="ECO:0000256" key="2">
    <source>
        <dbReference type="ARBA" id="ARBA00013017"/>
    </source>
</evidence>
<feature type="signal peptide" evidence="12">
    <location>
        <begin position="1"/>
        <end position="21"/>
    </location>
</feature>
<dbReference type="InterPro" id="IPR013766">
    <property type="entry name" value="Thioredoxin_domain"/>
</dbReference>
<evidence type="ECO:0000256" key="1">
    <source>
        <dbReference type="ARBA" id="ARBA00003330"/>
    </source>
</evidence>
<dbReference type="Gene3D" id="3.40.30.10">
    <property type="entry name" value="Glutaredoxin"/>
    <property type="match status" value="1"/>
</dbReference>
<evidence type="ECO:0000259" key="13">
    <source>
        <dbReference type="PROSITE" id="PS51352"/>
    </source>
</evidence>
<dbReference type="eggNOG" id="COG1225">
    <property type="taxonomic scope" value="Bacteria"/>
</dbReference>